<proteinExistence type="predicted"/>
<evidence type="ECO:0000259" key="2">
    <source>
        <dbReference type="Pfam" id="PF22725"/>
    </source>
</evidence>
<dbReference type="Pfam" id="PF22725">
    <property type="entry name" value="GFO_IDH_MocA_C3"/>
    <property type="match status" value="1"/>
</dbReference>
<keyword evidence="3" id="KW-0560">Oxidoreductase</keyword>
<dbReference type="InterPro" id="IPR052515">
    <property type="entry name" value="Gfo/Idh/MocA_Oxidoreductase"/>
</dbReference>
<dbReference type="KEGG" id="csb:CLSA_c41240"/>
<name>U5MWB6_CLOSA</name>
<evidence type="ECO:0000259" key="1">
    <source>
        <dbReference type="Pfam" id="PF01408"/>
    </source>
</evidence>
<dbReference type="OrthoDB" id="9815825at2"/>
<dbReference type="AlphaFoldDB" id="U5MWB6"/>
<dbReference type="Proteomes" id="UP000017118">
    <property type="component" value="Chromosome"/>
</dbReference>
<dbReference type="PANTHER" id="PTHR43249">
    <property type="entry name" value="UDP-N-ACETYL-2-AMINO-2-DEOXY-D-GLUCURONATE OXIDASE"/>
    <property type="match status" value="1"/>
</dbReference>
<dbReference type="eggNOG" id="COG0673">
    <property type="taxonomic scope" value="Bacteria"/>
</dbReference>
<dbReference type="GeneID" id="55476412"/>
<dbReference type="EMBL" id="CP006721">
    <property type="protein sequence ID" value="AGX45084.1"/>
    <property type="molecule type" value="Genomic_DNA"/>
</dbReference>
<feature type="domain" description="GFO/IDH/MocA-like oxidoreductase" evidence="2">
    <location>
        <begin position="140"/>
        <end position="264"/>
    </location>
</feature>
<dbReference type="PATRIC" id="fig|1345695.3.peg.4111"/>
<protein>
    <submittedName>
        <fullName evidence="3">Oxidoreductase YrbE</fullName>
        <ecNumber evidence="3">1.-.-.-</ecNumber>
    </submittedName>
</protein>
<sequence>MKKLKFAIIGCGRISYKHVEALAKNIEEAELVATCDVVLEKAEAKKTEYIEKTGAAQDSVHTYTDYKEMLEKEEIDVVTIATESGYHAEIAIHSMNKGASALVEKPMAMSIDDANEMIKVAKENNVKLGVCHQNRFNKPVQKLREAVEENKFGKLVNGTARILWNRNMGYYDQAPWRGTWALDGGTLMNQCIHNIDLLQWMMGGEIERVYAECDTYLRDIEAEDFGAIVIRFKNGAIGIVEGSACVYPKNLEETLSIFGETGAVSIGGLAVNELETWRFEGDDEEAIKNSVNVKIDNVYGEGHTPLFKDVIDAINNNREPLVSGEEGKKAMSIILAAYKSRKTGMPVQFPFKDFKTLDMAENFEGRKKFRK</sequence>
<accession>U5MWB6</accession>
<dbReference type="InterPro" id="IPR055170">
    <property type="entry name" value="GFO_IDH_MocA-like_dom"/>
</dbReference>
<dbReference type="HOGENOM" id="CLU_023194_1_0_9"/>
<dbReference type="Gene3D" id="3.40.50.720">
    <property type="entry name" value="NAD(P)-binding Rossmann-like Domain"/>
    <property type="match status" value="1"/>
</dbReference>
<dbReference type="Pfam" id="PF01408">
    <property type="entry name" value="GFO_IDH_MocA"/>
    <property type="match status" value="1"/>
</dbReference>
<dbReference type="PANTHER" id="PTHR43249:SF1">
    <property type="entry name" value="D-GLUCOSIDE 3-DEHYDROGENASE"/>
    <property type="match status" value="1"/>
</dbReference>
<evidence type="ECO:0000313" key="3">
    <source>
        <dbReference type="EMBL" id="AGX45084.1"/>
    </source>
</evidence>
<keyword evidence="4" id="KW-1185">Reference proteome</keyword>
<reference evidence="3 4" key="1">
    <citation type="journal article" date="2013" name="Genome Announc.">
        <title>Complete Genome Sequence of the Solvent Producer Clostridium saccharobutylicum NCP262 (DSM 13864).</title>
        <authorList>
            <person name="Poehlein A."/>
            <person name="Hartwich K."/>
            <person name="Krabben P."/>
            <person name="Ehrenreich A."/>
            <person name="Liebl W."/>
            <person name="Durre P."/>
            <person name="Gottschalk G."/>
            <person name="Daniel R."/>
        </authorList>
    </citation>
    <scope>NUCLEOTIDE SEQUENCE [LARGE SCALE GENOMIC DNA]</scope>
    <source>
        <strain evidence="3">DSM 13864</strain>
    </source>
</reference>
<dbReference type="GO" id="GO:0016491">
    <property type="term" value="F:oxidoreductase activity"/>
    <property type="evidence" value="ECO:0007669"/>
    <property type="project" value="UniProtKB-KW"/>
</dbReference>
<organism evidence="3 4">
    <name type="scientific">Clostridium saccharobutylicum DSM 13864</name>
    <dbReference type="NCBI Taxonomy" id="1345695"/>
    <lineage>
        <taxon>Bacteria</taxon>
        <taxon>Bacillati</taxon>
        <taxon>Bacillota</taxon>
        <taxon>Clostridia</taxon>
        <taxon>Eubacteriales</taxon>
        <taxon>Clostridiaceae</taxon>
        <taxon>Clostridium</taxon>
    </lineage>
</organism>
<feature type="domain" description="Gfo/Idh/MocA-like oxidoreductase N-terminal" evidence="1">
    <location>
        <begin position="4"/>
        <end position="131"/>
    </location>
</feature>
<dbReference type="EC" id="1.-.-.-" evidence="3"/>
<dbReference type="GO" id="GO:0000166">
    <property type="term" value="F:nucleotide binding"/>
    <property type="evidence" value="ECO:0007669"/>
    <property type="project" value="InterPro"/>
</dbReference>
<dbReference type="InterPro" id="IPR036291">
    <property type="entry name" value="NAD(P)-bd_dom_sf"/>
</dbReference>
<gene>
    <name evidence="3" type="primary">yrbE2</name>
    <name evidence="3" type="ORF">CLSA_c41240</name>
</gene>
<dbReference type="SUPFAM" id="SSF55347">
    <property type="entry name" value="Glyceraldehyde-3-phosphate dehydrogenase-like, C-terminal domain"/>
    <property type="match status" value="1"/>
</dbReference>
<dbReference type="Gene3D" id="3.30.360.10">
    <property type="entry name" value="Dihydrodipicolinate Reductase, domain 2"/>
    <property type="match status" value="1"/>
</dbReference>
<dbReference type="InterPro" id="IPR000683">
    <property type="entry name" value="Gfo/Idh/MocA-like_OxRdtase_N"/>
</dbReference>
<evidence type="ECO:0000313" key="4">
    <source>
        <dbReference type="Proteomes" id="UP000017118"/>
    </source>
</evidence>
<dbReference type="SUPFAM" id="SSF51735">
    <property type="entry name" value="NAD(P)-binding Rossmann-fold domains"/>
    <property type="match status" value="1"/>
</dbReference>
<dbReference type="RefSeq" id="WP_022749855.1">
    <property type="nucleotide sequence ID" value="NC_022571.1"/>
</dbReference>